<dbReference type="InterPro" id="IPR013108">
    <property type="entry name" value="Amidohydro_3"/>
</dbReference>
<dbReference type="Proteomes" id="UP000199258">
    <property type="component" value="Unassembled WGS sequence"/>
</dbReference>
<dbReference type="InterPro" id="IPR011059">
    <property type="entry name" value="Metal-dep_hydrolase_composite"/>
</dbReference>
<dbReference type="InterPro" id="IPR033932">
    <property type="entry name" value="YtcJ-like"/>
</dbReference>
<reference evidence="3 4" key="1">
    <citation type="submission" date="2016-10" db="EMBL/GenBank/DDBJ databases">
        <authorList>
            <person name="de Groot N.N."/>
        </authorList>
    </citation>
    <scope>NUCLEOTIDE SEQUENCE [LARGE SCALE GENOMIC DNA]</scope>
    <source>
        <strain evidence="3 4">NP_1H</strain>
    </source>
</reference>
<dbReference type="PANTHER" id="PTHR22642:SF2">
    <property type="entry name" value="PROTEIN LONG AFTER FAR-RED 3"/>
    <property type="match status" value="1"/>
</dbReference>
<keyword evidence="4" id="KW-1185">Reference proteome</keyword>
<gene>
    <name evidence="3" type="ORF">SAMN04488693_102201</name>
</gene>
<evidence type="ECO:0000259" key="2">
    <source>
        <dbReference type="Pfam" id="PF07969"/>
    </source>
</evidence>
<dbReference type="GO" id="GO:0016810">
    <property type="term" value="F:hydrolase activity, acting on carbon-nitrogen (but not peptide) bonds"/>
    <property type="evidence" value="ECO:0007669"/>
    <property type="project" value="InterPro"/>
</dbReference>
<dbReference type="Gene3D" id="2.30.40.10">
    <property type="entry name" value="Urease, subunit C, domain 1"/>
    <property type="match status" value="1"/>
</dbReference>
<organism evidence="3 4">
    <name type="scientific">Arthrobacter subterraneus</name>
    <dbReference type="NCBI Taxonomy" id="335973"/>
    <lineage>
        <taxon>Bacteria</taxon>
        <taxon>Bacillati</taxon>
        <taxon>Actinomycetota</taxon>
        <taxon>Actinomycetes</taxon>
        <taxon>Micrococcales</taxon>
        <taxon>Micrococcaceae</taxon>
        <taxon>Arthrobacter</taxon>
    </lineage>
</organism>
<dbReference type="Gene3D" id="3.20.20.140">
    <property type="entry name" value="Metal-dependent hydrolases"/>
    <property type="match status" value="1"/>
</dbReference>
<proteinExistence type="predicted"/>
<evidence type="ECO:0000313" key="3">
    <source>
        <dbReference type="EMBL" id="SDH71802.1"/>
    </source>
</evidence>
<feature type="compositionally biased region" description="Basic and acidic residues" evidence="1">
    <location>
        <begin position="116"/>
        <end position="125"/>
    </location>
</feature>
<evidence type="ECO:0000313" key="4">
    <source>
        <dbReference type="Proteomes" id="UP000199258"/>
    </source>
</evidence>
<dbReference type="AlphaFoldDB" id="A0A1G8EPL4"/>
<dbReference type="Pfam" id="PF07969">
    <property type="entry name" value="Amidohydro_3"/>
    <property type="match status" value="1"/>
</dbReference>
<feature type="domain" description="Amidohydrolase 3" evidence="2">
    <location>
        <begin position="54"/>
        <end position="537"/>
    </location>
</feature>
<feature type="region of interest" description="Disordered" evidence="1">
    <location>
        <begin position="115"/>
        <end position="134"/>
    </location>
</feature>
<evidence type="ECO:0000256" key="1">
    <source>
        <dbReference type="SAM" id="MobiDB-lite"/>
    </source>
</evidence>
<dbReference type="EMBL" id="FNDT01000002">
    <property type="protein sequence ID" value="SDH71802.1"/>
    <property type="molecule type" value="Genomic_DNA"/>
</dbReference>
<dbReference type="SUPFAM" id="SSF51338">
    <property type="entry name" value="Composite domain of metallo-dependent hydrolases"/>
    <property type="match status" value="1"/>
</dbReference>
<dbReference type="Gene3D" id="3.10.310.70">
    <property type="match status" value="1"/>
</dbReference>
<dbReference type="CDD" id="cd01300">
    <property type="entry name" value="YtcJ_like"/>
    <property type="match status" value="1"/>
</dbReference>
<accession>A0A1G8EPL4</accession>
<dbReference type="STRING" id="335973.SAMN04488693_102201"/>
<dbReference type="RefSeq" id="WP_090584662.1">
    <property type="nucleotide sequence ID" value="NZ_FNDT01000002.1"/>
</dbReference>
<sequence length="550" mass="57985">MPVSPSDSKPILYRNGSVYSAADPFATAMLVTADTVAWVGSEHAAAALADSSMDVVDLQGALVAPGFVDSHFHTTETGLAITSLDLTGVNSLGELLDLVARAAADSSGTIMGNGWDESRWSERRPPTASELENASGGGRDVYLVRADVHSAVVSTFLAQRLGLQQYDGWDDGFIVRDAHFAARSAVRSPGPDEREALQRTALDHAAANGIVAVVEMAAPHIAPREDVLSLLSLAGPHPEVLAYWGQAVTSEEEMRTVLAGFDGKVLGLGGDLNVDGSIGSHTARMRVPYADAPHSCGTTFMSADDVAAHLGAATSAGLQAGFHVIGDEGLDTVIAGLEKVASDHGLERVRAARHRLEHVEVADDGAISRLAHFGTTVSAQPGFDALWGAPGGLYEQRLGTDRYTPMNRVGSLLSAGVPVCLGSDSPVTRMSPWQSIHACIAHASAEERISARAAFLAHTRAGWRAVGAGNPLLGQLLPGAPASYAVWEVDELMVQTPDSRVQSWSTDPRAGTPLLPALDTDNEPRCLETVHRGRQLYADGVLADRQTRLE</sequence>
<protein>
    <recommendedName>
        <fullName evidence="2">Amidohydrolase 3 domain-containing protein</fullName>
    </recommendedName>
</protein>
<dbReference type="PANTHER" id="PTHR22642">
    <property type="entry name" value="IMIDAZOLONEPROPIONASE"/>
    <property type="match status" value="1"/>
</dbReference>
<dbReference type="SUPFAM" id="SSF51556">
    <property type="entry name" value="Metallo-dependent hydrolases"/>
    <property type="match status" value="1"/>
</dbReference>
<dbReference type="InterPro" id="IPR032466">
    <property type="entry name" value="Metal_Hydrolase"/>
</dbReference>
<name>A0A1G8EPL4_9MICC</name>
<dbReference type="OrthoDB" id="3238066at2"/>